<accession>A0A1Y0CGE6</accession>
<dbReference type="RefSeq" id="WP_157680468.1">
    <property type="nucleotide sequence ID" value="NZ_CP020811.1"/>
</dbReference>
<gene>
    <name evidence="4" type="ORF">BTO20_37710</name>
</gene>
<geneLocation type="plasmid" evidence="4 5">
    <name>unnamed2</name>
</geneLocation>
<dbReference type="SUPFAM" id="SSF140459">
    <property type="entry name" value="PE/PPE dimer-like"/>
    <property type="match status" value="1"/>
</dbReference>
<comment type="similarity">
    <text evidence="1">Belongs to the mycobacterial PPE family.</text>
</comment>
<sequence length="451" mass="44654">MTDPGVGAFPPEVNSGLVHGGAGPATLEQAALAFAAAAAQDEANAQTLLGILNAARAQWQGEAAIQHESQLMPLIEWFQSLAVNGTATQAQIQAAAASITAAIAGAPHPGVVTENRVTWGVLNATNFFGVNTPAINVEDTQYLEMWFQAAFARATSDVETATATSSLAPWLPPTVPVNPGMIGAPTANAMSASMRVPLAGLDKLVTLANEASLDGLAVEGAGGDAVWAGGNSRPNSAVIASAADRHDGQAQEQAKSNNPLDKASDLGGQQASQLGSQMSGMLSSAGQLPAQMAQQVTQPMQQVMSAPMQMSSQFGSMLQPLMSSPSNFAAPGLTGAETSSIPAGFATGSGGGLAAALTRPASLGVGGSGLLGSGGSGVSGLRLPGSSLSATGPSGAGGPQTNPAGATPGGTGMYGAPLHGQDRNGSGSGTANKYASSTRLGPQEVGDEMAS</sequence>
<dbReference type="InterPro" id="IPR000030">
    <property type="entry name" value="PPE_dom"/>
</dbReference>
<keyword evidence="5" id="KW-1185">Reference proteome</keyword>
<evidence type="ECO:0000256" key="1">
    <source>
        <dbReference type="ARBA" id="ARBA00010652"/>
    </source>
</evidence>
<dbReference type="Gene3D" id="1.20.1260.20">
    <property type="entry name" value="PPE superfamily"/>
    <property type="match status" value="1"/>
</dbReference>
<dbReference type="KEGG" id="mdx:BTO20_37710"/>
<proteinExistence type="inferred from homology"/>
<evidence type="ECO:0000313" key="4">
    <source>
        <dbReference type="EMBL" id="ART74359.1"/>
    </source>
</evidence>
<keyword evidence="4" id="KW-0614">Plasmid</keyword>
<name>A0A1Y0CGE6_9MYCO</name>
<feature type="compositionally biased region" description="Polar residues" evidence="2">
    <location>
        <begin position="250"/>
        <end position="259"/>
    </location>
</feature>
<feature type="domain" description="PPE" evidence="3">
    <location>
        <begin position="7"/>
        <end position="162"/>
    </location>
</feature>
<feature type="region of interest" description="Disordered" evidence="2">
    <location>
        <begin position="243"/>
        <end position="296"/>
    </location>
</feature>
<dbReference type="PANTHER" id="PTHR46766">
    <property type="entry name" value="GLUTAMINE-RICH PROTEIN 2"/>
    <property type="match status" value="1"/>
</dbReference>
<evidence type="ECO:0000259" key="3">
    <source>
        <dbReference type="Pfam" id="PF00823"/>
    </source>
</evidence>
<evidence type="ECO:0000313" key="5">
    <source>
        <dbReference type="Proteomes" id="UP000195331"/>
    </source>
</evidence>
<dbReference type="InterPro" id="IPR038332">
    <property type="entry name" value="PPE_sf"/>
</dbReference>
<feature type="compositionally biased region" description="Polar residues" evidence="2">
    <location>
        <begin position="423"/>
        <end position="440"/>
    </location>
</feature>
<dbReference type="Proteomes" id="UP000195331">
    <property type="component" value="Plasmid unnamed2"/>
</dbReference>
<organism evidence="4 5">
    <name type="scientific">Mycobacterium dioxanotrophicus</name>
    <dbReference type="NCBI Taxonomy" id="482462"/>
    <lineage>
        <taxon>Bacteria</taxon>
        <taxon>Bacillati</taxon>
        <taxon>Actinomycetota</taxon>
        <taxon>Actinomycetes</taxon>
        <taxon>Mycobacteriales</taxon>
        <taxon>Mycobacteriaceae</taxon>
        <taxon>Mycobacterium</taxon>
    </lineage>
</organism>
<protein>
    <recommendedName>
        <fullName evidence="3">PPE domain-containing protein</fullName>
    </recommendedName>
</protein>
<dbReference type="Pfam" id="PF00823">
    <property type="entry name" value="PPE"/>
    <property type="match status" value="1"/>
</dbReference>
<feature type="compositionally biased region" description="Low complexity" evidence="2">
    <location>
        <begin position="265"/>
        <end position="281"/>
    </location>
</feature>
<evidence type="ECO:0000256" key="2">
    <source>
        <dbReference type="SAM" id="MobiDB-lite"/>
    </source>
</evidence>
<dbReference type="PANTHER" id="PTHR46766:SF1">
    <property type="entry name" value="GLUTAMINE-RICH PROTEIN 2"/>
    <property type="match status" value="1"/>
</dbReference>
<dbReference type="EMBL" id="CP020811">
    <property type="protein sequence ID" value="ART74359.1"/>
    <property type="molecule type" value="Genomic_DNA"/>
</dbReference>
<dbReference type="OrthoDB" id="4772941at2"/>
<dbReference type="AlphaFoldDB" id="A0A1Y0CGE6"/>
<reference evidence="4 5" key="1">
    <citation type="submission" date="2017-04" db="EMBL/GenBank/DDBJ databases">
        <title>Whole Genome Sequence of 1,4-Dioxane Degrading Bacterium Mycobacterium dioxanotrophicus PH-06.</title>
        <authorList>
            <person name="He Y."/>
        </authorList>
    </citation>
    <scope>NUCLEOTIDE SEQUENCE [LARGE SCALE GENOMIC DNA]</scope>
    <source>
        <strain evidence="4 5">PH-06</strain>
        <plasmid evidence="4 5">unnamed2</plasmid>
    </source>
</reference>
<feature type="region of interest" description="Disordered" evidence="2">
    <location>
        <begin position="382"/>
        <end position="451"/>
    </location>
</feature>
<dbReference type="GO" id="GO:0052572">
    <property type="term" value="P:response to host immune response"/>
    <property type="evidence" value="ECO:0007669"/>
    <property type="project" value="TreeGrafter"/>
</dbReference>